<feature type="compositionally biased region" description="Polar residues" evidence="9">
    <location>
        <begin position="551"/>
        <end position="574"/>
    </location>
</feature>
<keyword evidence="3 8" id="KW-0863">Zinc-finger</keyword>
<dbReference type="GO" id="GO:0006357">
    <property type="term" value="P:regulation of transcription by RNA polymerase II"/>
    <property type="evidence" value="ECO:0007669"/>
    <property type="project" value="TreeGrafter"/>
</dbReference>
<comment type="subcellular location">
    <subcellularLocation>
        <location evidence="1">Nucleus</location>
    </subcellularLocation>
</comment>
<dbReference type="PROSITE" id="PS00028">
    <property type="entry name" value="ZINC_FINGER_C2H2_1"/>
    <property type="match status" value="4"/>
</dbReference>
<keyword evidence="6" id="KW-0804">Transcription</keyword>
<evidence type="ECO:0000256" key="4">
    <source>
        <dbReference type="ARBA" id="ARBA00022833"/>
    </source>
</evidence>
<evidence type="ECO:0000259" key="10">
    <source>
        <dbReference type="PROSITE" id="PS50157"/>
    </source>
</evidence>
<feature type="domain" description="C2H2-type" evidence="10">
    <location>
        <begin position="706"/>
        <end position="736"/>
    </location>
</feature>
<feature type="compositionally biased region" description="Low complexity" evidence="9">
    <location>
        <begin position="151"/>
        <end position="164"/>
    </location>
</feature>
<protein>
    <recommendedName>
        <fullName evidence="10">C2H2-type domain-containing protein</fullName>
    </recommendedName>
</protein>
<dbReference type="GO" id="GO:0008270">
    <property type="term" value="F:zinc ion binding"/>
    <property type="evidence" value="ECO:0007669"/>
    <property type="project" value="UniProtKB-KW"/>
</dbReference>
<keyword evidence="2" id="KW-0479">Metal-binding</keyword>
<comment type="caution">
    <text evidence="11">The sequence shown here is derived from an EMBL/GenBank/DDBJ whole genome shotgun (WGS) entry which is preliminary data.</text>
</comment>
<dbReference type="PANTHER" id="PTHR46179:SF13">
    <property type="entry name" value="C2H2-TYPE DOMAIN-CONTAINING PROTEIN"/>
    <property type="match status" value="1"/>
</dbReference>
<feature type="region of interest" description="Disordered" evidence="9">
    <location>
        <begin position="757"/>
        <end position="802"/>
    </location>
</feature>
<dbReference type="Proteomes" id="UP000319731">
    <property type="component" value="Unassembled WGS sequence"/>
</dbReference>
<proteinExistence type="predicted"/>
<dbReference type="SUPFAM" id="SSF57667">
    <property type="entry name" value="beta-beta-alpha zinc fingers"/>
    <property type="match status" value="1"/>
</dbReference>
<keyword evidence="5" id="KW-0805">Transcription regulation</keyword>
<feature type="region of interest" description="Disordered" evidence="9">
    <location>
        <begin position="232"/>
        <end position="279"/>
    </location>
</feature>
<dbReference type="AlphaFoldDB" id="A0A507C5W1"/>
<evidence type="ECO:0000256" key="6">
    <source>
        <dbReference type="ARBA" id="ARBA00023163"/>
    </source>
</evidence>
<evidence type="ECO:0000256" key="7">
    <source>
        <dbReference type="ARBA" id="ARBA00023242"/>
    </source>
</evidence>
<evidence type="ECO:0000256" key="8">
    <source>
        <dbReference type="PROSITE-ProRule" id="PRU00042"/>
    </source>
</evidence>
<evidence type="ECO:0000313" key="12">
    <source>
        <dbReference type="Proteomes" id="UP000319731"/>
    </source>
</evidence>
<feature type="domain" description="C2H2-type" evidence="10">
    <location>
        <begin position="648"/>
        <end position="674"/>
    </location>
</feature>
<dbReference type="Gene3D" id="3.30.160.60">
    <property type="entry name" value="Classic Zinc Finger"/>
    <property type="match status" value="2"/>
</dbReference>
<evidence type="ECO:0000256" key="3">
    <source>
        <dbReference type="ARBA" id="ARBA00022771"/>
    </source>
</evidence>
<evidence type="ECO:0000256" key="1">
    <source>
        <dbReference type="ARBA" id="ARBA00004123"/>
    </source>
</evidence>
<evidence type="ECO:0000313" key="11">
    <source>
        <dbReference type="EMBL" id="TPX34489.1"/>
    </source>
</evidence>
<dbReference type="PROSITE" id="PS50157">
    <property type="entry name" value="ZINC_FINGER_C2H2_2"/>
    <property type="match status" value="3"/>
</dbReference>
<accession>A0A507C5W1</accession>
<dbReference type="STRING" id="1806994.A0A507C5W1"/>
<dbReference type="InterPro" id="IPR013087">
    <property type="entry name" value="Znf_C2H2_type"/>
</dbReference>
<evidence type="ECO:0000256" key="9">
    <source>
        <dbReference type="SAM" id="MobiDB-lite"/>
    </source>
</evidence>
<dbReference type="RefSeq" id="XP_031025209.1">
    <property type="nucleotide sequence ID" value="XM_031168730.1"/>
</dbReference>
<name>A0A507C5W1_9FUNG</name>
<evidence type="ECO:0000256" key="2">
    <source>
        <dbReference type="ARBA" id="ARBA00022723"/>
    </source>
</evidence>
<feature type="compositionally biased region" description="Low complexity" evidence="9">
    <location>
        <begin position="776"/>
        <end position="788"/>
    </location>
</feature>
<dbReference type="GO" id="GO:0005634">
    <property type="term" value="C:nucleus"/>
    <property type="evidence" value="ECO:0007669"/>
    <property type="project" value="UniProtKB-SubCell"/>
</dbReference>
<keyword evidence="4" id="KW-0862">Zinc</keyword>
<feature type="region of interest" description="Disordered" evidence="9">
    <location>
        <begin position="537"/>
        <end position="592"/>
    </location>
</feature>
<dbReference type="SMART" id="SM00355">
    <property type="entry name" value="ZnF_C2H2"/>
    <property type="match status" value="4"/>
</dbReference>
<dbReference type="InterPro" id="IPR036236">
    <property type="entry name" value="Znf_C2H2_sf"/>
</dbReference>
<keyword evidence="12" id="KW-1185">Reference proteome</keyword>
<sequence length="899" mass="98673">MEDRSLLEDFGGEIHRNFDNANGSYPLDLAGGLSSSLINGHQPNIVVVNQTGEAPGTNNIQLANNSVSSPFDGTMPPNIVAGQSSMFYDVLPHQQPHFLDIFAQIPTILPHQTSMQQGQLPVSSMHGAPPRAISKATTARRKSSIGTVPVSQSNNSLPSSSIISSSPTLHAITRTPPKPPSLDLHHQPITPQTYNYNYNIVPQIQQQQQPHNPRHPAAQALVEGYSFVQHPHHAHHIPNGFLSTNGGLLHQSSAERPPPVPQYSNSTAVKGKSTKKRHPAAQALVEGYEPLSAERWDQTLDIISGNIKPRPQKARKINYGRQVAAEAKEAEMVESARLAEANANAGPQKTRAVPNSIGVQRRRNCTVEITKTILRNLEDLIRQQAESLAAAGFKMSNTDEKAIRRDVLAELTDRFRIERPILEKPVDGISSLPRNRNYSNFNSTVMLQQPQMWPAHPGQNFIQPPFIQPPHDSIMADMVDSPLPMDLRMTTPIDGIDLLDAIEDGSEYFKFEEDYDVMIPNIPYPMTNYLSYRDTNTYASSESSNHSSAAPTTLASPTPSISQGSSRTELNDVTSGAESEEEGISAQEVGQTPGEALAGELLRWLDSMAGEQDSPVKHRLITSMVESYPTQELRALAKRLGLVRVQWHFCTVQGCYKTFTETTQLNRHIKEGHTIRLYCTVPNCFKAFTSQEKLNIHRVSQHPEPSICTFEGCGKSFPKLVSLKAHMTTQHAATKPFTCPIEGCGKAFYRKDNMQTHVRNSHPQPGDVEAKEKAAAEAAASNSNNDSAAAKHKNWTRGMPLLPRPPDLMRDLMQSVRVRAASMSIAAPGSSIGTPPPSMPLVLDATARIPQYTLPLDAHSFGLPTSATAGLTTETTTDPTFLESIDLFAPTLMDLDKHH</sequence>
<feature type="region of interest" description="Disordered" evidence="9">
    <location>
        <begin position="136"/>
        <end position="164"/>
    </location>
</feature>
<gene>
    <name evidence="11" type="ORF">SmJEL517_g02802</name>
</gene>
<reference evidence="11 12" key="1">
    <citation type="journal article" date="2019" name="Sci. Rep.">
        <title>Comparative genomics of chytrid fungi reveal insights into the obligate biotrophic and pathogenic lifestyle of Synchytrium endobioticum.</title>
        <authorList>
            <person name="van de Vossenberg B.T.L.H."/>
            <person name="Warris S."/>
            <person name="Nguyen H.D.T."/>
            <person name="van Gent-Pelzer M.P.E."/>
            <person name="Joly D.L."/>
            <person name="van de Geest H.C."/>
            <person name="Bonants P.J.M."/>
            <person name="Smith D.S."/>
            <person name="Levesque C.A."/>
            <person name="van der Lee T.A.J."/>
        </authorList>
    </citation>
    <scope>NUCLEOTIDE SEQUENCE [LARGE SCALE GENOMIC DNA]</scope>
    <source>
        <strain evidence="11 12">JEL517</strain>
    </source>
</reference>
<dbReference type="GeneID" id="42004027"/>
<organism evidence="11 12">
    <name type="scientific">Synchytrium microbalum</name>
    <dbReference type="NCBI Taxonomy" id="1806994"/>
    <lineage>
        <taxon>Eukaryota</taxon>
        <taxon>Fungi</taxon>
        <taxon>Fungi incertae sedis</taxon>
        <taxon>Chytridiomycota</taxon>
        <taxon>Chytridiomycota incertae sedis</taxon>
        <taxon>Chytridiomycetes</taxon>
        <taxon>Synchytriales</taxon>
        <taxon>Synchytriaceae</taxon>
        <taxon>Synchytrium</taxon>
    </lineage>
</organism>
<feature type="domain" description="C2H2-type" evidence="10">
    <location>
        <begin position="737"/>
        <end position="762"/>
    </location>
</feature>
<dbReference type="OrthoDB" id="9947289at2759"/>
<dbReference type="EMBL" id="QEAO01000013">
    <property type="protein sequence ID" value="TPX34489.1"/>
    <property type="molecule type" value="Genomic_DNA"/>
</dbReference>
<feature type="compositionally biased region" description="Polar residues" evidence="9">
    <location>
        <begin position="241"/>
        <end position="254"/>
    </location>
</feature>
<keyword evidence="7" id="KW-0539">Nucleus</keyword>
<dbReference type="Pfam" id="PF00096">
    <property type="entry name" value="zf-C2H2"/>
    <property type="match status" value="2"/>
</dbReference>
<dbReference type="PANTHER" id="PTHR46179">
    <property type="entry name" value="ZINC FINGER PROTEIN"/>
    <property type="match status" value="1"/>
</dbReference>
<feature type="compositionally biased region" description="Low complexity" evidence="9">
    <location>
        <begin position="539"/>
        <end position="550"/>
    </location>
</feature>
<evidence type="ECO:0000256" key="5">
    <source>
        <dbReference type="ARBA" id="ARBA00023015"/>
    </source>
</evidence>
<dbReference type="InterPro" id="IPR051061">
    <property type="entry name" value="Zinc_finger_trans_reg"/>
</dbReference>